<feature type="compositionally biased region" description="Acidic residues" evidence="1">
    <location>
        <begin position="190"/>
        <end position="209"/>
    </location>
</feature>
<organism evidence="3 4">
    <name type="scientific">Armillaria ostoyae</name>
    <name type="common">Armillaria root rot fungus</name>
    <dbReference type="NCBI Taxonomy" id="47428"/>
    <lineage>
        <taxon>Eukaryota</taxon>
        <taxon>Fungi</taxon>
        <taxon>Dikarya</taxon>
        <taxon>Basidiomycota</taxon>
        <taxon>Agaricomycotina</taxon>
        <taxon>Agaricomycetes</taxon>
        <taxon>Agaricomycetidae</taxon>
        <taxon>Agaricales</taxon>
        <taxon>Marasmiineae</taxon>
        <taxon>Physalacriaceae</taxon>
        <taxon>Armillaria</taxon>
    </lineage>
</organism>
<sequence>MAFRSRERSNWDSRLFPTVRGQYGLGVGAFDSRPDLPELSTESSLTMTTEYSTTTTVVDVEQNLERATVDDPPYLYIDLTTPPSSPSPLPVQEPAVSTECGPACDEHSSLPDFPSSSVGERRVKGPVSTFQPVPGVPRSPSKSTPVKSPCQPVSRPKFTPIQAKFPTPPRPIVHKPVDPIDIKTFQRWPEEDESSSEEEQASTEMEEADTELHQLTASFGSKKLGTRGDAYWVVTHGRIMGVYNDHETMEETNAHFHTAKIHGFPTLKAAQQAWDHMWRNEKIAYCASGLSSANEPDANDNVELFWVVLEGATPGVHRNHADTMAAVGEDNPYLLRIAWNLADAYEIQNWGISHGLIKYHR</sequence>
<dbReference type="OrthoDB" id="3032023at2759"/>
<feature type="domain" description="Ribonuclease H1 N-terminal" evidence="2">
    <location>
        <begin position="231"/>
        <end position="272"/>
    </location>
</feature>
<evidence type="ECO:0000256" key="1">
    <source>
        <dbReference type="SAM" id="MobiDB-lite"/>
    </source>
</evidence>
<reference evidence="4" key="1">
    <citation type="journal article" date="2017" name="Nat. Ecol. Evol.">
        <title>Genome expansion and lineage-specific genetic innovations in the forest pathogenic fungi Armillaria.</title>
        <authorList>
            <person name="Sipos G."/>
            <person name="Prasanna A.N."/>
            <person name="Walter M.C."/>
            <person name="O'Connor E."/>
            <person name="Balint B."/>
            <person name="Krizsan K."/>
            <person name="Kiss B."/>
            <person name="Hess J."/>
            <person name="Varga T."/>
            <person name="Slot J."/>
            <person name="Riley R."/>
            <person name="Boka B."/>
            <person name="Rigling D."/>
            <person name="Barry K."/>
            <person name="Lee J."/>
            <person name="Mihaltcheva S."/>
            <person name="LaButti K."/>
            <person name="Lipzen A."/>
            <person name="Waldron R."/>
            <person name="Moloney N.M."/>
            <person name="Sperisen C."/>
            <person name="Kredics L."/>
            <person name="Vagvoelgyi C."/>
            <person name="Patrignani A."/>
            <person name="Fitzpatrick D."/>
            <person name="Nagy I."/>
            <person name="Doyle S."/>
            <person name="Anderson J.B."/>
            <person name="Grigoriev I.V."/>
            <person name="Gueldener U."/>
            <person name="Muensterkoetter M."/>
            <person name="Nagy L.G."/>
        </authorList>
    </citation>
    <scope>NUCLEOTIDE SEQUENCE [LARGE SCALE GENOMIC DNA]</scope>
    <source>
        <strain evidence="4">C18/9</strain>
    </source>
</reference>
<dbReference type="Pfam" id="PF01693">
    <property type="entry name" value="Cauli_VI"/>
    <property type="match status" value="1"/>
</dbReference>
<evidence type="ECO:0000313" key="4">
    <source>
        <dbReference type="Proteomes" id="UP000219338"/>
    </source>
</evidence>
<evidence type="ECO:0000259" key="2">
    <source>
        <dbReference type="Pfam" id="PF01693"/>
    </source>
</evidence>
<gene>
    <name evidence="3" type="ORF">ARMOST_21132</name>
</gene>
<dbReference type="InterPro" id="IPR011320">
    <property type="entry name" value="RNase_H1_N"/>
</dbReference>
<evidence type="ECO:0000313" key="3">
    <source>
        <dbReference type="EMBL" id="SJL17580.1"/>
    </source>
</evidence>
<name>A0A284S9A0_ARMOS</name>
<dbReference type="EMBL" id="FUEG01000046">
    <property type="protein sequence ID" value="SJL17580.1"/>
    <property type="molecule type" value="Genomic_DNA"/>
</dbReference>
<keyword evidence="4" id="KW-1185">Reference proteome</keyword>
<proteinExistence type="predicted"/>
<feature type="region of interest" description="Disordered" evidence="1">
    <location>
        <begin position="83"/>
        <end position="209"/>
    </location>
</feature>
<dbReference type="AlphaFoldDB" id="A0A284S9A0"/>
<protein>
    <recommendedName>
        <fullName evidence="2">Ribonuclease H1 N-terminal domain-containing protein</fullName>
    </recommendedName>
</protein>
<dbReference type="OMA" id="EETNAHF"/>
<dbReference type="Proteomes" id="UP000219338">
    <property type="component" value="Unassembled WGS sequence"/>
</dbReference>
<accession>A0A284S9A0</accession>